<proteinExistence type="predicted"/>
<gene>
    <name evidence="1" type="ORF">GCM10010977_15180</name>
</gene>
<evidence type="ECO:0000313" key="1">
    <source>
        <dbReference type="EMBL" id="GGO44544.1"/>
    </source>
</evidence>
<organism evidence="1 2">
    <name type="scientific">Citricoccus zhacaiensis</name>
    <dbReference type="NCBI Taxonomy" id="489142"/>
    <lineage>
        <taxon>Bacteria</taxon>
        <taxon>Bacillati</taxon>
        <taxon>Actinomycetota</taxon>
        <taxon>Actinomycetes</taxon>
        <taxon>Micrococcales</taxon>
        <taxon>Micrococcaceae</taxon>
        <taxon>Citricoccus</taxon>
    </lineage>
</organism>
<dbReference type="RefSeq" id="WP_188805590.1">
    <property type="nucleotide sequence ID" value="NZ_BAAAOU010000005.1"/>
</dbReference>
<evidence type="ECO:0008006" key="3">
    <source>
        <dbReference type="Google" id="ProtNLM"/>
    </source>
</evidence>
<sequence length="187" mass="20077">MRWDGLFADLEAQLAQGHWQDTEAEAAEMTRGERSAITLIDRLRGAVGSPLALVLTDGQRLELTLSTVGSTWIGGTDQSGSLVVNLAAVAAIDSPLAVVAREPSTGRRRLGIGSLYRSLSRTRVALVVAGRDGRLLGEGTIDRVGLDHLDLAVHPRDEQRRGRNVRGLRVIPFDAVHLVRSAQASSV</sequence>
<dbReference type="Proteomes" id="UP000642509">
    <property type="component" value="Unassembled WGS sequence"/>
</dbReference>
<accession>A0ABQ2LY08</accession>
<comment type="caution">
    <text evidence="1">The sequence shown here is derived from an EMBL/GenBank/DDBJ whole genome shotgun (WGS) entry which is preliminary data.</text>
</comment>
<name>A0ABQ2LY08_9MICC</name>
<dbReference type="EMBL" id="BMLQ01000004">
    <property type="protein sequence ID" value="GGO44544.1"/>
    <property type="molecule type" value="Genomic_DNA"/>
</dbReference>
<evidence type="ECO:0000313" key="2">
    <source>
        <dbReference type="Proteomes" id="UP000642509"/>
    </source>
</evidence>
<protein>
    <recommendedName>
        <fullName evidence="3">Fis family transcriptional regulator</fullName>
    </recommendedName>
</protein>
<reference evidence="2" key="1">
    <citation type="journal article" date="2019" name="Int. J. Syst. Evol. Microbiol.">
        <title>The Global Catalogue of Microorganisms (GCM) 10K type strain sequencing project: providing services to taxonomists for standard genome sequencing and annotation.</title>
        <authorList>
            <consortium name="The Broad Institute Genomics Platform"/>
            <consortium name="The Broad Institute Genome Sequencing Center for Infectious Disease"/>
            <person name="Wu L."/>
            <person name="Ma J."/>
        </authorList>
    </citation>
    <scope>NUCLEOTIDE SEQUENCE [LARGE SCALE GENOMIC DNA]</scope>
    <source>
        <strain evidence="2">CGMCC 1.7064</strain>
    </source>
</reference>
<keyword evidence="2" id="KW-1185">Reference proteome</keyword>